<evidence type="ECO:0000256" key="4">
    <source>
        <dbReference type="ARBA" id="ARBA00022723"/>
    </source>
</evidence>
<dbReference type="InterPro" id="IPR000884">
    <property type="entry name" value="TSP1_rpt"/>
</dbReference>
<evidence type="ECO:0000256" key="2">
    <source>
        <dbReference type="ARBA" id="ARBA00022525"/>
    </source>
</evidence>
<comment type="subcellular location">
    <subcellularLocation>
        <location evidence="1">Secreted</location>
        <location evidence="1">Extracellular space</location>
        <location evidence="1">Extracellular matrix</location>
    </subcellularLocation>
</comment>
<keyword evidence="4" id="KW-0479">Metal-binding</keyword>
<keyword evidence="2" id="KW-0964">Secreted</keyword>
<accession>A0A5N5SVX7</accession>
<dbReference type="Pfam" id="PF06468">
    <property type="entry name" value="Spond_N"/>
    <property type="match status" value="1"/>
</dbReference>
<organism evidence="10 11">
    <name type="scientific">Armadillidium nasatum</name>
    <dbReference type="NCBI Taxonomy" id="96803"/>
    <lineage>
        <taxon>Eukaryota</taxon>
        <taxon>Metazoa</taxon>
        <taxon>Ecdysozoa</taxon>
        <taxon>Arthropoda</taxon>
        <taxon>Crustacea</taxon>
        <taxon>Multicrustacea</taxon>
        <taxon>Malacostraca</taxon>
        <taxon>Eumalacostraca</taxon>
        <taxon>Peracarida</taxon>
        <taxon>Isopoda</taxon>
        <taxon>Oniscidea</taxon>
        <taxon>Crinocheta</taxon>
        <taxon>Armadillidiidae</taxon>
        <taxon>Armadillidium</taxon>
    </lineage>
</organism>
<dbReference type="SUPFAM" id="SSF82895">
    <property type="entry name" value="TSP-1 type 1 repeat"/>
    <property type="match status" value="1"/>
</dbReference>
<gene>
    <name evidence="10" type="primary">SPON2</name>
    <name evidence="10" type="ORF">Anas_06181</name>
</gene>
<keyword evidence="8" id="KW-0325">Glycoprotein</keyword>
<dbReference type="PANTHER" id="PTHR11311">
    <property type="entry name" value="SPONDIN"/>
    <property type="match status" value="1"/>
</dbReference>
<dbReference type="GO" id="GO:0046872">
    <property type="term" value="F:metal ion binding"/>
    <property type="evidence" value="ECO:0007669"/>
    <property type="project" value="UniProtKB-KW"/>
</dbReference>
<evidence type="ECO:0000256" key="5">
    <source>
        <dbReference type="ARBA" id="ARBA00022729"/>
    </source>
</evidence>
<evidence type="ECO:0000256" key="8">
    <source>
        <dbReference type="ARBA" id="ARBA00023180"/>
    </source>
</evidence>
<feature type="domain" description="Spondin" evidence="9">
    <location>
        <begin position="71"/>
        <end position="108"/>
    </location>
</feature>
<reference evidence="10 11" key="1">
    <citation type="journal article" date="2019" name="PLoS Biol.">
        <title>Sex chromosomes control vertical transmission of feminizing Wolbachia symbionts in an isopod.</title>
        <authorList>
            <person name="Becking T."/>
            <person name="Chebbi M.A."/>
            <person name="Giraud I."/>
            <person name="Moumen B."/>
            <person name="Laverre T."/>
            <person name="Caubet Y."/>
            <person name="Peccoud J."/>
            <person name="Gilbert C."/>
            <person name="Cordaux R."/>
        </authorList>
    </citation>
    <scope>NUCLEOTIDE SEQUENCE [LARGE SCALE GENOMIC DNA]</scope>
    <source>
        <strain evidence="10">ANa2</strain>
        <tissue evidence="10">Whole body excluding digestive tract and cuticle</tissue>
    </source>
</reference>
<dbReference type="Pfam" id="PF19028">
    <property type="entry name" value="TSP1_spondin"/>
    <property type="match status" value="1"/>
</dbReference>
<dbReference type="PANTHER" id="PTHR11311:SF15">
    <property type="entry name" value="SPONDIN-2"/>
    <property type="match status" value="1"/>
</dbReference>
<dbReference type="PROSITE" id="PS50092">
    <property type="entry name" value="TSP1"/>
    <property type="match status" value="1"/>
</dbReference>
<dbReference type="Gene3D" id="2.60.40.2130">
    <property type="entry name" value="F-spondin domain"/>
    <property type="match status" value="1"/>
</dbReference>
<feature type="non-terminal residue" evidence="10">
    <location>
        <position position="1"/>
    </location>
</feature>
<dbReference type="InterPro" id="IPR009465">
    <property type="entry name" value="Spondin_N"/>
</dbReference>
<dbReference type="InterPro" id="IPR044004">
    <property type="entry name" value="TSP1_spondin_dom"/>
</dbReference>
<dbReference type="FunFam" id="2.20.100.10:FF:000026">
    <property type="entry name" value="Spondin 1"/>
    <property type="match status" value="1"/>
</dbReference>
<evidence type="ECO:0000256" key="7">
    <source>
        <dbReference type="ARBA" id="ARBA00023157"/>
    </source>
</evidence>
<dbReference type="GO" id="GO:0007155">
    <property type="term" value="P:cell adhesion"/>
    <property type="evidence" value="ECO:0007669"/>
    <property type="project" value="UniProtKB-KW"/>
</dbReference>
<evidence type="ECO:0000256" key="6">
    <source>
        <dbReference type="ARBA" id="ARBA00022889"/>
    </source>
</evidence>
<dbReference type="InterPro" id="IPR038678">
    <property type="entry name" value="Spondin_N_sf"/>
</dbReference>
<proteinExistence type="predicted"/>
<evidence type="ECO:0000313" key="11">
    <source>
        <dbReference type="Proteomes" id="UP000326759"/>
    </source>
</evidence>
<dbReference type="InterPro" id="IPR051418">
    <property type="entry name" value="Spondin/Thrombospondin_T1"/>
</dbReference>
<dbReference type="SMART" id="SM00209">
    <property type="entry name" value="TSP1"/>
    <property type="match status" value="1"/>
</dbReference>
<evidence type="ECO:0000256" key="3">
    <source>
        <dbReference type="ARBA" id="ARBA00022530"/>
    </source>
</evidence>
<dbReference type="InterPro" id="IPR036383">
    <property type="entry name" value="TSP1_rpt_sf"/>
</dbReference>
<name>A0A5N5SVX7_9CRUS</name>
<dbReference type="OrthoDB" id="6090599at2759"/>
<dbReference type="Proteomes" id="UP000326759">
    <property type="component" value="Unassembled WGS sequence"/>
</dbReference>
<protein>
    <submittedName>
        <fullName evidence="10">Spondin-2</fullName>
    </submittedName>
</protein>
<keyword evidence="11" id="KW-1185">Reference proteome</keyword>
<evidence type="ECO:0000313" key="10">
    <source>
        <dbReference type="EMBL" id="KAB7498374.1"/>
    </source>
</evidence>
<comment type="caution">
    <text evidence="10">The sequence shown here is derived from an EMBL/GenBank/DDBJ whole genome shotgun (WGS) entry which is preliminary data.</text>
</comment>
<evidence type="ECO:0000259" key="9">
    <source>
        <dbReference type="PROSITE" id="PS51020"/>
    </source>
</evidence>
<evidence type="ECO:0000256" key="1">
    <source>
        <dbReference type="ARBA" id="ARBA00004498"/>
    </source>
</evidence>
<dbReference type="EMBL" id="SEYY01019341">
    <property type="protein sequence ID" value="KAB7498374.1"/>
    <property type="molecule type" value="Genomic_DNA"/>
</dbReference>
<dbReference type="PROSITE" id="PS51020">
    <property type="entry name" value="SPONDIN"/>
    <property type="match status" value="1"/>
</dbReference>
<keyword evidence="7" id="KW-1015">Disulfide bond</keyword>
<keyword evidence="3" id="KW-0272">Extracellular matrix</keyword>
<sequence length="303" mass="34220">RSHDRSYVLFRLNGKASKGMKEFAEGGATDVLEEESQGDGGVFDEFKAPPVTKGVGKSETEFFVDGNHSLLDPLDAGSDNGFTFTSPNWPTVPQKSITRITSQSPNHPANSFFYPDRLEHPPISTVHIMKVKEYELSRVFEPTTPTRAEKAFSYKSPSESPQRTYNEVTPVINELTPPESNELTPVSNDVLPVKDDSSAAPTYADDISKQNLISSLVKKYKKKFRKNRKGRKMGGRRMRKPRDCRVSEWGEWSPCSKTCGIGEQVRERKVLKHSRRGGRPCPNLKEQKWCGSSRDCGHKYFDW</sequence>
<keyword evidence="6" id="KW-0130">Cell adhesion</keyword>
<dbReference type="AlphaFoldDB" id="A0A5N5SVX7"/>
<keyword evidence="5" id="KW-0732">Signal</keyword>
<dbReference type="Gene3D" id="2.20.100.10">
    <property type="entry name" value="Thrombospondin type-1 (TSP1) repeat"/>
    <property type="match status" value="1"/>
</dbReference>